<reference evidence="2 3" key="1">
    <citation type="submission" date="2017-11" db="EMBL/GenBank/DDBJ databases">
        <title>Genome sequence of Entomoplasma luminosum PIMN-1 (ATCC 49195).</title>
        <authorList>
            <person name="Lo W.-S."/>
            <person name="Gasparich G.E."/>
            <person name="Kuo C.-H."/>
        </authorList>
    </citation>
    <scope>NUCLEOTIDE SEQUENCE [LARGE SCALE GENOMIC DNA]</scope>
    <source>
        <strain evidence="2 3">PIMN-1</strain>
    </source>
</reference>
<dbReference type="AlphaFoldDB" id="A0A2K8NVM2"/>
<accession>A0A2K8NVM2</accession>
<dbReference type="OrthoDB" id="7992117at2"/>
<dbReference type="RefSeq" id="WP_025734654.1">
    <property type="nucleotide sequence ID" value="NZ_CP024963.1"/>
</dbReference>
<feature type="domain" description="YubB ferredoxin-like" evidence="1">
    <location>
        <begin position="86"/>
        <end position="141"/>
    </location>
</feature>
<proteinExistence type="predicted"/>
<protein>
    <recommendedName>
        <fullName evidence="1">YubB ferredoxin-like domain-containing protein</fullName>
    </recommendedName>
</protein>
<evidence type="ECO:0000259" key="1">
    <source>
        <dbReference type="Pfam" id="PF18406"/>
    </source>
</evidence>
<name>A0A2K8NVM2_9MOLU</name>
<dbReference type="Pfam" id="PF18406">
    <property type="entry name" value="DUF1281_C"/>
    <property type="match status" value="1"/>
</dbReference>
<sequence length="206" mass="24119">MPNWCANRVTIIGSKKNLNQLIKDSTTSEGFFKFNCLIPINENINPDDKTNISQVEHQIDMWGTKWDLDDEEHLQLSLFEIDSDKDLETIESISFGFETAWTPPTPIYSLMREKYNLHIVASAVDEAENFIATYLDGQWTGHEDDWNKYYDQICPKPLDDYDDDEQTEILDKLDEWIEETIDTVNLENIERITSKLQQENNEMEVN</sequence>
<dbReference type="EMBL" id="CP024963">
    <property type="protein sequence ID" value="ATZ17228.1"/>
    <property type="molecule type" value="Genomic_DNA"/>
</dbReference>
<evidence type="ECO:0000313" key="2">
    <source>
        <dbReference type="EMBL" id="ATZ17228.1"/>
    </source>
</evidence>
<dbReference type="KEGG" id="elj:ELUMI_v1c05040"/>
<keyword evidence="3" id="KW-1185">Reference proteome</keyword>
<organism evidence="2 3">
    <name type="scientific">Williamsoniiplasma luminosum</name>
    <dbReference type="NCBI Taxonomy" id="214888"/>
    <lineage>
        <taxon>Bacteria</taxon>
        <taxon>Bacillati</taxon>
        <taxon>Mycoplasmatota</taxon>
        <taxon>Mollicutes</taxon>
        <taxon>Entomoplasmatales</taxon>
        <taxon>Williamsoniiplasma</taxon>
    </lineage>
</organism>
<gene>
    <name evidence="2" type="ORF">ELUMI_v1c05040</name>
</gene>
<evidence type="ECO:0000313" key="3">
    <source>
        <dbReference type="Proteomes" id="UP000232063"/>
    </source>
</evidence>
<dbReference type="Proteomes" id="UP000232063">
    <property type="component" value="Chromosome"/>
</dbReference>
<dbReference type="InterPro" id="IPR041329">
    <property type="entry name" value="YubB_C"/>
</dbReference>